<evidence type="ECO:0008006" key="3">
    <source>
        <dbReference type="Google" id="ProtNLM"/>
    </source>
</evidence>
<reference evidence="2" key="1">
    <citation type="journal article" date="2019" name="Int. J. Syst. Evol. Microbiol.">
        <title>The Global Catalogue of Microorganisms (GCM) 10K type strain sequencing project: providing services to taxonomists for standard genome sequencing and annotation.</title>
        <authorList>
            <consortium name="The Broad Institute Genomics Platform"/>
            <consortium name="The Broad Institute Genome Sequencing Center for Infectious Disease"/>
            <person name="Wu L."/>
            <person name="Ma J."/>
        </authorList>
    </citation>
    <scope>NUCLEOTIDE SEQUENCE [LARGE SCALE GENOMIC DNA]</scope>
    <source>
        <strain evidence="2">KCTC 3950</strain>
    </source>
</reference>
<gene>
    <name evidence="1" type="ORF">ACFSUF_05715</name>
</gene>
<proteinExistence type="predicted"/>
<name>A0ABW5PA93_9BACL</name>
<dbReference type="RefSeq" id="WP_377601002.1">
    <property type="nucleotide sequence ID" value="NZ_JBHUME010000005.1"/>
</dbReference>
<accession>A0ABW5PA93</accession>
<keyword evidence="2" id="KW-1185">Reference proteome</keyword>
<evidence type="ECO:0000313" key="1">
    <source>
        <dbReference type="EMBL" id="MFD2611920.1"/>
    </source>
</evidence>
<dbReference type="EMBL" id="JBHUME010000005">
    <property type="protein sequence ID" value="MFD2611920.1"/>
    <property type="molecule type" value="Genomic_DNA"/>
</dbReference>
<evidence type="ECO:0000313" key="2">
    <source>
        <dbReference type="Proteomes" id="UP001597541"/>
    </source>
</evidence>
<dbReference type="Proteomes" id="UP001597541">
    <property type="component" value="Unassembled WGS sequence"/>
</dbReference>
<organism evidence="1 2">
    <name type="scientific">Paenibacillus gansuensis</name>
    <dbReference type="NCBI Taxonomy" id="306542"/>
    <lineage>
        <taxon>Bacteria</taxon>
        <taxon>Bacillati</taxon>
        <taxon>Bacillota</taxon>
        <taxon>Bacilli</taxon>
        <taxon>Bacillales</taxon>
        <taxon>Paenibacillaceae</taxon>
        <taxon>Paenibacillus</taxon>
    </lineage>
</organism>
<comment type="caution">
    <text evidence="1">The sequence shown here is derived from an EMBL/GenBank/DDBJ whole genome shotgun (WGS) entry which is preliminary data.</text>
</comment>
<sequence>METVMMCCIRNLQQYRHGLLLEKYAKAGCLVTVERCLSQCIGCGKGPSVTVGNVWVGAESVEALEKQIDIRLTAERG</sequence>
<protein>
    <recommendedName>
        <fullName evidence="3">DUF1450 domain-containing protein</fullName>
    </recommendedName>
</protein>